<comment type="caution">
    <text evidence="1">The sequence shown here is derived from an EMBL/GenBank/DDBJ whole genome shotgun (WGS) entry which is preliminary data.</text>
</comment>
<organism evidence="1 2">
    <name type="scientific">Telluria mixta</name>
    <dbReference type="NCBI Taxonomy" id="34071"/>
    <lineage>
        <taxon>Bacteria</taxon>
        <taxon>Pseudomonadati</taxon>
        <taxon>Pseudomonadota</taxon>
        <taxon>Betaproteobacteria</taxon>
        <taxon>Burkholderiales</taxon>
        <taxon>Oxalobacteraceae</taxon>
        <taxon>Telluria group</taxon>
        <taxon>Telluria</taxon>
    </lineage>
</organism>
<dbReference type="EMBL" id="JANUHC010000005">
    <property type="protein sequence ID" value="MCS0630728.1"/>
    <property type="molecule type" value="Genomic_DNA"/>
</dbReference>
<evidence type="ECO:0000313" key="2">
    <source>
        <dbReference type="Proteomes" id="UP001165263"/>
    </source>
</evidence>
<protein>
    <submittedName>
        <fullName evidence="1">DUF1501 domain-containing protein</fullName>
    </submittedName>
</protein>
<dbReference type="PANTHER" id="PTHR43737">
    <property type="entry name" value="BLL7424 PROTEIN"/>
    <property type="match status" value="1"/>
</dbReference>
<keyword evidence="2" id="KW-1185">Reference proteome</keyword>
<reference evidence="1" key="1">
    <citation type="submission" date="2022-08" db="EMBL/GenBank/DDBJ databases">
        <title>Reclassification of Massilia species as members of the genera Telluria, Duganella, Pseudoduganella, Mokoshia gen. nov. and Zemynaea gen. nov. using orthogonal and non-orthogonal genome-based approaches.</title>
        <authorList>
            <person name="Bowman J.P."/>
        </authorList>
    </citation>
    <scope>NUCLEOTIDE SEQUENCE</scope>
    <source>
        <strain evidence="1">LMG 11547</strain>
    </source>
</reference>
<proteinExistence type="predicted"/>
<dbReference type="RefSeq" id="WP_259449827.1">
    <property type="nucleotide sequence ID" value="NZ_CP119520.1"/>
</dbReference>
<dbReference type="Proteomes" id="UP001165263">
    <property type="component" value="Unassembled WGS sequence"/>
</dbReference>
<evidence type="ECO:0000313" key="1">
    <source>
        <dbReference type="EMBL" id="MCS0630728.1"/>
    </source>
</evidence>
<name>A0ABT2C016_9BURK</name>
<accession>A0ABT2C016</accession>
<dbReference type="Pfam" id="PF07394">
    <property type="entry name" value="DUF1501"/>
    <property type="match status" value="1"/>
</dbReference>
<gene>
    <name evidence="1" type="ORF">NX786_15430</name>
</gene>
<dbReference type="InterPro" id="IPR010869">
    <property type="entry name" value="DUF1501"/>
</dbReference>
<dbReference type="PANTHER" id="PTHR43737:SF1">
    <property type="entry name" value="DUF1501 DOMAIN-CONTAINING PROTEIN"/>
    <property type="match status" value="1"/>
</dbReference>
<sequence length="414" mass="43894">MRRRHFLNAVGAGLLLPVGRGAWAVSAPAAGPANKKLIVVMLRGAVDGLNVVAPVGDENYLRLRPTIGLAAPGMEGGALDLDGYFGLHPALASLQPLWAARKLAFVHASGSPDATRSHFDAQDYMESATPGRKNTPDGWMNRLVAALPGPRSPSRLLGIGPVLPRILSGQAAAVNLPNVAAAARADLLDRPAVKAAFDELYANHPRFGRAYADGRAAHREVMDALEEGQMSREMQAADRGAPLPNGFPDDAARLAGLMRNDPKIQLAFVALGGWDTHANQGAATGQLANRLAPLGQGLAILADRLGPLFDDTVVVVMSEFGRTARENGNGGTDHGHGNVMWVMGGKVRGGKVYGDWEGVGDAKLNEGRDLPVLTDFRSVLAQISEEHLMLGDKRLEQVFPAMPQKRPGFRIVAA</sequence>